<accession>A0AB34KH87</accession>
<dbReference type="InterPro" id="IPR032466">
    <property type="entry name" value="Metal_Hydrolase"/>
</dbReference>
<evidence type="ECO:0000313" key="4">
    <source>
        <dbReference type="Proteomes" id="UP000803884"/>
    </source>
</evidence>
<dbReference type="PANTHER" id="PTHR43569">
    <property type="entry name" value="AMIDOHYDROLASE"/>
    <property type="match status" value="1"/>
</dbReference>
<dbReference type="GeneID" id="96009845"/>
<dbReference type="InterPro" id="IPR052350">
    <property type="entry name" value="Metallo-dep_Lactonases"/>
</dbReference>
<dbReference type="RefSeq" id="XP_069226027.1">
    <property type="nucleotide sequence ID" value="XM_069377007.1"/>
</dbReference>
<dbReference type="SUPFAM" id="SSF51556">
    <property type="entry name" value="Metallo-dependent hydrolases"/>
    <property type="match status" value="1"/>
</dbReference>
<evidence type="ECO:0000259" key="2">
    <source>
        <dbReference type="Pfam" id="PF04909"/>
    </source>
</evidence>
<name>A0AB34KH87_9PEZI</name>
<gene>
    <name evidence="3" type="ORF">WHR41_08403</name>
</gene>
<dbReference type="GO" id="GO:0016787">
    <property type="term" value="F:hydrolase activity"/>
    <property type="evidence" value="ECO:0007669"/>
    <property type="project" value="InterPro"/>
</dbReference>
<proteinExistence type="inferred from homology"/>
<evidence type="ECO:0000256" key="1">
    <source>
        <dbReference type="ARBA" id="ARBA00038310"/>
    </source>
</evidence>
<reference evidence="3 4" key="1">
    <citation type="journal article" date="2020" name="Microbiol. Resour. Announc.">
        <title>Draft Genome Sequence of a Cladosporium Species Isolated from the Mesophotic Ascidian Didemnum maculosum.</title>
        <authorList>
            <person name="Gioti A."/>
            <person name="Siaperas R."/>
            <person name="Nikolaivits E."/>
            <person name="Le Goff G."/>
            <person name="Ouazzani J."/>
            <person name="Kotoulas G."/>
            <person name="Topakas E."/>
        </authorList>
    </citation>
    <scope>NUCLEOTIDE SEQUENCE [LARGE SCALE GENOMIC DNA]</scope>
    <source>
        <strain evidence="3 4">TM138-S3</strain>
    </source>
</reference>
<comment type="caution">
    <text evidence="3">The sequence shown here is derived from an EMBL/GenBank/DDBJ whole genome shotgun (WGS) entry which is preliminary data.</text>
</comment>
<organism evidence="3 4">
    <name type="scientific">Cladosporium halotolerans</name>
    <dbReference type="NCBI Taxonomy" id="1052096"/>
    <lineage>
        <taxon>Eukaryota</taxon>
        <taxon>Fungi</taxon>
        <taxon>Dikarya</taxon>
        <taxon>Ascomycota</taxon>
        <taxon>Pezizomycotina</taxon>
        <taxon>Dothideomycetes</taxon>
        <taxon>Dothideomycetidae</taxon>
        <taxon>Cladosporiales</taxon>
        <taxon>Cladosporiaceae</taxon>
        <taxon>Cladosporium</taxon>
    </lineage>
</organism>
<dbReference type="EMBL" id="JAAQHG020000042">
    <property type="protein sequence ID" value="KAL1582920.1"/>
    <property type="molecule type" value="Genomic_DNA"/>
</dbReference>
<dbReference type="PANTHER" id="PTHR43569:SF2">
    <property type="entry name" value="AMIDOHYDROLASE-RELATED DOMAIN-CONTAINING PROTEIN"/>
    <property type="match status" value="1"/>
</dbReference>
<sequence>MGANTIIDSHIHLWPKSASNEDGHSWMTPGMPLARQHILPDYYDASQQTNKNSEAVAEGVVYVETDRRYGKPSGNLADWAANQLDEVKFVSSIVNGEYGAQDSRMLRGIVLWAPMDQPVETMKEWLGLAEQAAGPAAWKRVKGFRFLLQAIHDENEFKALVLGGDFGANLKLLGERGFSFDLGVDQHSGGPWQLELVYMAMQQAHARVQDERKVVFIINHLCKPDFSDATTPNHENTNYYRWSQAIEKMSHMSKTYMKLSGAFSELPERPSANTDVAAQIRPWVAHALKHFGPGRVMFGSDWPVCNVNGPADDSPWVVWTKTVQTLLDELIRPEEQEHVWRGTAIEAYRLK</sequence>
<comment type="similarity">
    <text evidence="1">Belongs to the metallo-dependent hydrolases superfamily.</text>
</comment>
<dbReference type="Proteomes" id="UP000803884">
    <property type="component" value="Unassembled WGS sequence"/>
</dbReference>
<dbReference type="Pfam" id="PF04909">
    <property type="entry name" value="Amidohydro_2"/>
    <property type="match status" value="1"/>
</dbReference>
<keyword evidence="4" id="KW-1185">Reference proteome</keyword>
<dbReference type="InterPro" id="IPR006680">
    <property type="entry name" value="Amidohydro-rel"/>
</dbReference>
<feature type="domain" description="Amidohydrolase-related" evidence="2">
    <location>
        <begin position="7"/>
        <end position="350"/>
    </location>
</feature>
<dbReference type="Gene3D" id="3.20.20.140">
    <property type="entry name" value="Metal-dependent hydrolases"/>
    <property type="match status" value="1"/>
</dbReference>
<dbReference type="AlphaFoldDB" id="A0AB34KH87"/>
<protein>
    <recommendedName>
        <fullName evidence="2">Amidohydrolase-related domain-containing protein</fullName>
    </recommendedName>
</protein>
<evidence type="ECO:0000313" key="3">
    <source>
        <dbReference type="EMBL" id="KAL1582920.1"/>
    </source>
</evidence>